<dbReference type="EMBL" id="VFPO01000001">
    <property type="protein sequence ID" value="TQM68541.1"/>
    <property type="molecule type" value="Genomic_DNA"/>
</dbReference>
<keyword evidence="1" id="KW-0732">Signal</keyword>
<feature type="region of interest" description="Disordered" evidence="2">
    <location>
        <begin position="1"/>
        <end position="31"/>
    </location>
</feature>
<feature type="domain" description="DUF4352" evidence="3">
    <location>
        <begin position="110"/>
        <end position="232"/>
    </location>
</feature>
<reference evidence="4 5" key="1">
    <citation type="submission" date="2019-06" db="EMBL/GenBank/DDBJ databases">
        <title>Sequencing the genomes of 1000 actinobacteria strains.</title>
        <authorList>
            <person name="Klenk H.-P."/>
        </authorList>
    </citation>
    <scope>NUCLEOTIDE SEQUENCE [LARGE SCALE GENOMIC DNA]</scope>
    <source>
        <strain evidence="4 5">DSM 45043</strain>
    </source>
</reference>
<dbReference type="InterPro" id="IPR029051">
    <property type="entry name" value="DUF4352"/>
</dbReference>
<dbReference type="Pfam" id="PF11611">
    <property type="entry name" value="DUF4352"/>
    <property type="match status" value="1"/>
</dbReference>
<organism evidence="4 5">
    <name type="scientific">Actinomadura hallensis</name>
    <dbReference type="NCBI Taxonomy" id="337895"/>
    <lineage>
        <taxon>Bacteria</taxon>
        <taxon>Bacillati</taxon>
        <taxon>Actinomycetota</taxon>
        <taxon>Actinomycetes</taxon>
        <taxon>Streptosporangiales</taxon>
        <taxon>Thermomonosporaceae</taxon>
        <taxon>Actinomadura</taxon>
    </lineage>
</organism>
<proteinExistence type="predicted"/>
<dbReference type="SUPFAM" id="SSF101447">
    <property type="entry name" value="Formin homology 2 domain (FH2 domain)"/>
    <property type="match status" value="1"/>
</dbReference>
<dbReference type="RefSeq" id="WP_141968062.1">
    <property type="nucleotide sequence ID" value="NZ_VFPO01000001.1"/>
</dbReference>
<name>A0A543IDC2_9ACTN</name>
<gene>
    <name evidence="4" type="ORF">FHX41_2188</name>
</gene>
<sequence>MNQYGPYPPHHRPGPPPPPPPPPMPPFAAPPPQHNGKGCLYGALGGVAALFLMVSCGAIAATSGPSDPAVTSGRPPPVSTPDGPPPSPAPASASAEGTAGDRKPAKPANGIGREYRDGKFAFTVTKVKKGVKKVGNEYFGDTAQGQFVFIYVTVENIGDEARSFTHHNQTLIDTEGREFDADPEASMWAKDTKSFLQQINPGNKIKATLIYDVPSGTKLKAIELHDSMFSRGVKVPLNGR</sequence>
<evidence type="ECO:0000313" key="5">
    <source>
        <dbReference type="Proteomes" id="UP000316706"/>
    </source>
</evidence>
<dbReference type="InterPro" id="IPR029050">
    <property type="entry name" value="Immunoprotect_excell_Ig-like"/>
</dbReference>
<comment type="caution">
    <text evidence="4">The sequence shown here is derived from an EMBL/GenBank/DDBJ whole genome shotgun (WGS) entry which is preliminary data.</text>
</comment>
<dbReference type="AlphaFoldDB" id="A0A543IDC2"/>
<protein>
    <submittedName>
        <fullName evidence="4">Uncharacterized protein DUF4352</fullName>
    </submittedName>
</protein>
<feature type="region of interest" description="Disordered" evidence="2">
    <location>
        <begin position="62"/>
        <end position="112"/>
    </location>
</feature>
<feature type="compositionally biased region" description="Pro residues" evidence="2">
    <location>
        <begin position="14"/>
        <end position="31"/>
    </location>
</feature>
<evidence type="ECO:0000256" key="1">
    <source>
        <dbReference type="ARBA" id="ARBA00022729"/>
    </source>
</evidence>
<dbReference type="OrthoDB" id="3430849at2"/>
<feature type="compositionally biased region" description="Pro residues" evidence="2">
    <location>
        <begin position="74"/>
        <end position="89"/>
    </location>
</feature>
<evidence type="ECO:0000256" key="2">
    <source>
        <dbReference type="SAM" id="MobiDB-lite"/>
    </source>
</evidence>
<dbReference type="Gene3D" id="2.60.40.1240">
    <property type="match status" value="1"/>
</dbReference>
<dbReference type="Proteomes" id="UP000316706">
    <property type="component" value="Unassembled WGS sequence"/>
</dbReference>
<keyword evidence="5" id="KW-1185">Reference proteome</keyword>
<evidence type="ECO:0000259" key="3">
    <source>
        <dbReference type="Pfam" id="PF11611"/>
    </source>
</evidence>
<accession>A0A543IDC2</accession>
<evidence type="ECO:0000313" key="4">
    <source>
        <dbReference type="EMBL" id="TQM68541.1"/>
    </source>
</evidence>